<name>A0ABQ3VUJ4_9CHLR</name>
<dbReference type="Pfam" id="PF03473">
    <property type="entry name" value="MOSC"/>
    <property type="match status" value="1"/>
</dbReference>
<proteinExistence type="predicted"/>
<evidence type="ECO:0000313" key="3">
    <source>
        <dbReference type="Proteomes" id="UP000635565"/>
    </source>
</evidence>
<feature type="domain" description="MOSC" evidence="1">
    <location>
        <begin position="1"/>
        <end position="93"/>
    </location>
</feature>
<evidence type="ECO:0000259" key="1">
    <source>
        <dbReference type="PROSITE" id="PS51340"/>
    </source>
</evidence>
<comment type="caution">
    <text evidence="2">The sequence shown here is derived from an EMBL/GenBank/DDBJ whole genome shotgun (WGS) entry which is preliminary data.</text>
</comment>
<sequence>MVRHLNIGGDTQGDTNGHGGIYRAVFVYQLDSYHYWEQQLGRHDFHFGQIGENFTVDGLSDAEVYIGDRYRIGNALFEVTQQRFSHSTKNSGR</sequence>
<dbReference type="PROSITE" id="PS51340">
    <property type="entry name" value="MOSC"/>
    <property type="match status" value="1"/>
</dbReference>
<dbReference type="EMBL" id="BNJJ01000055">
    <property type="protein sequence ID" value="GHO89920.1"/>
    <property type="molecule type" value="Genomic_DNA"/>
</dbReference>
<protein>
    <recommendedName>
        <fullName evidence="1">MOSC domain-containing protein</fullName>
    </recommendedName>
</protein>
<dbReference type="Gene3D" id="2.40.33.20">
    <property type="entry name" value="PK beta-barrel domain-like"/>
    <property type="match status" value="1"/>
</dbReference>
<dbReference type="InterPro" id="IPR052353">
    <property type="entry name" value="Benzoxazolinone_Detox_Enz"/>
</dbReference>
<dbReference type="SUPFAM" id="SSF50800">
    <property type="entry name" value="PK beta-barrel domain-like"/>
    <property type="match status" value="1"/>
</dbReference>
<dbReference type="Proteomes" id="UP000635565">
    <property type="component" value="Unassembled WGS sequence"/>
</dbReference>
<dbReference type="InterPro" id="IPR005302">
    <property type="entry name" value="MoCF_Sase_C"/>
</dbReference>
<keyword evidence="3" id="KW-1185">Reference proteome</keyword>
<accession>A0ABQ3VUJ4</accession>
<dbReference type="PANTHER" id="PTHR30212:SF2">
    <property type="entry name" value="PROTEIN YIIM"/>
    <property type="match status" value="1"/>
</dbReference>
<evidence type="ECO:0000313" key="2">
    <source>
        <dbReference type="EMBL" id="GHO89920.1"/>
    </source>
</evidence>
<dbReference type="PANTHER" id="PTHR30212">
    <property type="entry name" value="PROTEIN YIIM"/>
    <property type="match status" value="1"/>
</dbReference>
<reference evidence="2 3" key="1">
    <citation type="journal article" date="2021" name="Int. J. Syst. Evol. Microbiol.">
        <title>Reticulibacter mediterranei gen. nov., sp. nov., within the new family Reticulibacteraceae fam. nov., and Ktedonospora formicarum gen. nov., sp. nov., Ktedonobacter robiniae sp. nov., Dictyobacter formicarum sp. nov. and Dictyobacter arantiisoli sp. nov., belonging to the class Ktedonobacteria.</title>
        <authorList>
            <person name="Yabe S."/>
            <person name="Zheng Y."/>
            <person name="Wang C.M."/>
            <person name="Sakai Y."/>
            <person name="Abe K."/>
            <person name="Yokota A."/>
            <person name="Donadio S."/>
            <person name="Cavaletti L."/>
            <person name="Monciardini P."/>
        </authorList>
    </citation>
    <scope>NUCLEOTIDE SEQUENCE [LARGE SCALE GENOMIC DNA]</scope>
    <source>
        <strain evidence="2 3">SOSP1-9</strain>
    </source>
</reference>
<gene>
    <name evidence="2" type="ORF">KSZ_79260</name>
</gene>
<dbReference type="InterPro" id="IPR011037">
    <property type="entry name" value="Pyrv_Knase-like_insert_dom_sf"/>
</dbReference>
<organism evidence="2 3">
    <name type="scientific">Dictyobacter formicarum</name>
    <dbReference type="NCBI Taxonomy" id="2778368"/>
    <lineage>
        <taxon>Bacteria</taxon>
        <taxon>Bacillati</taxon>
        <taxon>Chloroflexota</taxon>
        <taxon>Ktedonobacteria</taxon>
        <taxon>Ktedonobacterales</taxon>
        <taxon>Dictyobacteraceae</taxon>
        <taxon>Dictyobacter</taxon>
    </lineage>
</organism>